<dbReference type="Gene3D" id="3.30.420.10">
    <property type="entry name" value="Ribonuclease H-like superfamily/Ribonuclease H"/>
    <property type="match status" value="1"/>
</dbReference>
<comment type="caution">
    <text evidence="1">The sequence shown here is derived from an EMBL/GenBank/DDBJ whole genome shotgun (WGS) entry which is preliminary data.</text>
</comment>
<proteinExistence type="predicted"/>
<name>A0AAV8Y4A6_9CUCU</name>
<dbReference type="Proteomes" id="UP001162162">
    <property type="component" value="Unassembled WGS sequence"/>
</dbReference>
<dbReference type="AlphaFoldDB" id="A0AAV8Y4A6"/>
<organism evidence="1 2">
    <name type="scientific">Aromia moschata</name>
    <dbReference type="NCBI Taxonomy" id="1265417"/>
    <lineage>
        <taxon>Eukaryota</taxon>
        <taxon>Metazoa</taxon>
        <taxon>Ecdysozoa</taxon>
        <taxon>Arthropoda</taxon>
        <taxon>Hexapoda</taxon>
        <taxon>Insecta</taxon>
        <taxon>Pterygota</taxon>
        <taxon>Neoptera</taxon>
        <taxon>Endopterygota</taxon>
        <taxon>Coleoptera</taxon>
        <taxon>Polyphaga</taxon>
        <taxon>Cucujiformia</taxon>
        <taxon>Chrysomeloidea</taxon>
        <taxon>Cerambycidae</taxon>
        <taxon>Cerambycinae</taxon>
        <taxon>Callichromatini</taxon>
        <taxon>Aromia</taxon>
    </lineage>
</organism>
<dbReference type="GO" id="GO:0003676">
    <property type="term" value="F:nucleic acid binding"/>
    <property type="evidence" value="ECO:0007669"/>
    <property type="project" value="InterPro"/>
</dbReference>
<evidence type="ECO:0000313" key="1">
    <source>
        <dbReference type="EMBL" id="KAJ8945062.1"/>
    </source>
</evidence>
<reference evidence="1" key="1">
    <citation type="journal article" date="2023" name="Insect Mol. Biol.">
        <title>Genome sequencing provides insights into the evolution of gene families encoding plant cell wall-degrading enzymes in longhorned beetles.</title>
        <authorList>
            <person name="Shin N.R."/>
            <person name="Okamura Y."/>
            <person name="Kirsch R."/>
            <person name="Pauchet Y."/>
        </authorList>
    </citation>
    <scope>NUCLEOTIDE SEQUENCE</scope>
    <source>
        <strain evidence="1">AMC_N1</strain>
    </source>
</reference>
<dbReference type="EMBL" id="JAPWTK010000228">
    <property type="protein sequence ID" value="KAJ8945062.1"/>
    <property type="molecule type" value="Genomic_DNA"/>
</dbReference>
<sequence>MMPTHEKLEEVRWTTLEHTSYCPDLSPCDYHIFGPLKEALGGERLGDDAGVEACVCNWLETFYDDGIFQSVGLTKARDYVEKTGRHCEAGPAVPGFPRALRIKLRAITFAAVSTTKVYRVYTAQQLEKGCGATTRTQKQVCEIFNTEYPDRRISQSTVSRIENKFREFGNVTDIPGRDDDEQKLDILLDIQDNPHKPIRQVAVDNDVSKTSILRLLKNEKYLPYKIHLVQELNDDDPDRQGSDTLNL</sequence>
<gene>
    <name evidence="1" type="ORF">NQ318_005242</name>
</gene>
<dbReference type="PANTHER" id="PTHR47326:SF1">
    <property type="entry name" value="HTH PSQ-TYPE DOMAIN-CONTAINING PROTEIN"/>
    <property type="match status" value="1"/>
</dbReference>
<keyword evidence="2" id="KW-1185">Reference proteome</keyword>
<dbReference type="InterPro" id="IPR036397">
    <property type="entry name" value="RNaseH_sf"/>
</dbReference>
<accession>A0AAV8Y4A6</accession>
<evidence type="ECO:0008006" key="3">
    <source>
        <dbReference type="Google" id="ProtNLM"/>
    </source>
</evidence>
<protein>
    <recommendedName>
        <fullName evidence="3">DUF4817 domain-containing protein</fullName>
    </recommendedName>
</protein>
<dbReference type="PANTHER" id="PTHR47326">
    <property type="entry name" value="TRANSPOSABLE ELEMENT TC3 TRANSPOSASE-LIKE PROTEIN"/>
    <property type="match status" value="1"/>
</dbReference>
<evidence type="ECO:0000313" key="2">
    <source>
        <dbReference type="Proteomes" id="UP001162162"/>
    </source>
</evidence>